<keyword evidence="2" id="KW-1185">Reference proteome</keyword>
<sequence>MSLMSSSTTTYRSMVPSVNTVKGLRHTLPLVKQHAMNTTNHNHLINRQFNKAAYAALNNNIPRQPLATVTGDII</sequence>
<protein>
    <submittedName>
        <fullName evidence="1">Uncharacterized protein</fullName>
    </submittedName>
</protein>
<evidence type="ECO:0000313" key="2">
    <source>
        <dbReference type="Proteomes" id="UP000198854"/>
    </source>
</evidence>
<reference evidence="1 2" key="1">
    <citation type="submission" date="2016-10" db="EMBL/GenBank/DDBJ databases">
        <authorList>
            <person name="de Groot N.N."/>
        </authorList>
    </citation>
    <scope>NUCLEOTIDE SEQUENCE [LARGE SCALE GENOMIC DNA]</scope>
    <source>
        <strain evidence="1 2">CGMCC 1.10228</strain>
    </source>
</reference>
<dbReference type="AlphaFoldDB" id="A0A1G8CED9"/>
<evidence type="ECO:0000313" key="1">
    <source>
        <dbReference type="EMBL" id="SDH43719.1"/>
    </source>
</evidence>
<proteinExistence type="predicted"/>
<dbReference type="Proteomes" id="UP000198854">
    <property type="component" value="Unassembled WGS sequence"/>
</dbReference>
<name>A0A1G8CED9_9VIBR</name>
<dbReference type="EMBL" id="FNDD01000016">
    <property type="protein sequence ID" value="SDH43719.1"/>
    <property type="molecule type" value="Genomic_DNA"/>
</dbReference>
<accession>A0A1G8CED9</accession>
<gene>
    <name evidence="1" type="ORF">SAMN04488136_11619</name>
</gene>
<organism evidence="1 2">
    <name type="scientific">Vibrio xiamenensis</name>
    <dbReference type="NCBI Taxonomy" id="861298"/>
    <lineage>
        <taxon>Bacteria</taxon>
        <taxon>Pseudomonadati</taxon>
        <taxon>Pseudomonadota</taxon>
        <taxon>Gammaproteobacteria</taxon>
        <taxon>Vibrionales</taxon>
        <taxon>Vibrionaceae</taxon>
        <taxon>Vibrio</taxon>
    </lineage>
</organism>